<dbReference type="Proteomes" id="UP001519294">
    <property type="component" value="Unassembled WGS sequence"/>
</dbReference>
<comment type="similarity">
    <text evidence="1">Belongs to the HyuE racemase family.</text>
</comment>
<dbReference type="PANTHER" id="PTHR28047">
    <property type="entry name" value="PROTEIN DCG1"/>
    <property type="match status" value="1"/>
</dbReference>
<dbReference type="GO" id="GO:0047653">
    <property type="term" value="F:allantoin racemase activity"/>
    <property type="evidence" value="ECO:0007669"/>
    <property type="project" value="UniProtKB-EC"/>
</dbReference>
<dbReference type="Gene3D" id="3.40.50.12500">
    <property type="match status" value="1"/>
</dbReference>
<proteinExistence type="inferred from homology"/>
<protein>
    <submittedName>
        <fullName evidence="2">Allantoin racemase</fullName>
        <ecNumber evidence="2">5.1.99.3</ecNumber>
    </submittedName>
</protein>
<comment type="caution">
    <text evidence="2">The sequence shown here is derived from an EMBL/GenBank/DDBJ whole genome shotgun (WGS) entry which is preliminary data.</text>
</comment>
<dbReference type="PANTHER" id="PTHR28047:SF5">
    <property type="entry name" value="PROTEIN DCG1"/>
    <property type="match status" value="1"/>
</dbReference>
<keyword evidence="3" id="KW-1185">Reference proteome</keyword>
<dbReference type="EMBL" id="JAGIKX010000058">
    <property type="protein sequence ID" value="MBP2259146.1"/>
    <property type="molecule type" value="Genomic_DNA"/>
</dbReference>
<evidence type="ECO:0000313" key="3">
    <source>
        <dbReference type="Proteomes" id="UP001519294"/>
    </source>
</evidence>
<keyword evidence="2" id="KW-0413">Isomerase</keyword>
<evidence type="ECO:0000313" key="2">
    <source>
        <dbReference type="EMBL" id="MBP2259146.1"/>
    </source>
</evidence>
<sequence>MKKILFINPIHTDIFNNSFKEMLNTYKEENTKANIVSLNSNTGPCHLQFHSYEALVMPEIVRRVKQAENEGYDATVIGCFYDTALRASREISEKMVITAPAEASLHIATTLGESVSIIVSEDKCIPEMKENVKKYGFGEKVASFKSVNLKVHEFQKKPEETKNRIESASLSAINNDGADIIVLGCTAEFGMYDKLQEKLGVPVIDSGLAAFKYAESLVELKQKMNWSHSKLRGYKSPPREELKQFRF</sequence>
<dbReference type="InterPro" id="IPR015942">
    <property type="entry name" value="Asp/Glu/hydantoin_racemase"/>
</dbReference>
<dbReference type="RefSeq" id="WP_226371738.1">
    <property type="nucleotide sequence ID" value="NZ_JAGIKX010000058.1"/>
</dbReference>
<dbReference type="Pfam" id="PF01177">
    <property type="entry name" value="Asp_Glu_race"/>
    <property type="match status" value="1"/>
</dbReference>
<dbReference type="EC" id="5.1.99.3" evidence="2"/>
<dbReference type="InterPro" id="IPR053714">
    <property type="entry name" value="Iso_Racemase_Enz_sf"/>
</dbReference>
<reference evidence="2 3" key="1">
    <citation type="submission" date="2021-03" db="EMBL/GenBank/DDBJ databases">
        <title>Genomic Encyclopedia of Type Strains, Phase IV (KMG-IV): sequencing the most valuable type-strain genomes for metagenomic binning, comparative biology and taxonomic classification.</title>
        <authorList>
            <person name="Goeker M."/>
        </authorList>
    </citation>
    <scope>NUCLEOTIDE SEQUENCE [LARGE SCALE GENOMIC DNA]</scope>
    <source>
        <strain evidence="2 3">DSM 25790</strain>
    </source>
</reference>
<dbReference type="InterPro" id="IPR052186">
    <property type="entry name" value="Hydantoin_racemase-like"/>
</dbReference>
<evidence type="ECO:0000256" key="1">
    <source>
        <dbReference type="ARBA" id="ARBA00038414"/>
    </source>
</evidence>
<name>A0ABS4SCA9_9BACI</name>
<gene>
    <name evidence="2" type="ORF">J2Z81_003140</name>
</gene>
<accession>A0ABS4SCA9</accession>
<organism evidence="2 3">
    <name type="scientific">Virgibacillus alimentarius</name>
    <dbReference type="NCBI Taxonomy" id="698769"/>
    <lineage>
        <taxon>Bacteria</taxon>
        <taxon>Bacillati</taxon>
        <taxon>Bacillota</taxon>
        <taxon>Bacilli</taxon>
        <taxon>Bacillales</taxon>
        <taxon>Bacillaceae</taxon>
        <taxon>Virgibacillus</taxon>
    </lineage>
</organism>